<dbReference type="EMBL" id="CP126099">
    <property type="protein sequence ID" value="WHY31662.1"/>
    <property type="molecule type" value="Genomic_DNA"/>
</dbReference>
<evidence type="ECO:0000313" key="2">
    <source>
        <dbReference type="Proteomes" id="UP001178303"/>
    </source>
</evidence>
<organism evidence="1 2">
    <name type="scientific">Bacillus wiedmannii</name>
    <dbReference type="NCBI Taxonomy" id="1890302"/>
    <lineage>
        <taxon>Bacteria</taxon>
        <taxon>Bacillati</taxon>
        <taxon>Bacillota</taxon>
        <taxon>Bacilli</taxon>
        <taxon>Bacillales</taxon>
        <taxon>Bacillaceae</taxon>
        <taxon>Bacillus</taxon>
        <taxon>Bacillus cereus group</taxon>
    </lineage>
</organism>
<dbReference type="RefSeq" id="WP_283886091.1">
    <property type="nucleotide sequence ID" value="NZ_CP126099.1"/>
</dbReference>
<name>A0AA95RZC5_9BACI</name>
<dbReference type="AlphaFoldDB" id="A0AA95RZC5"/>
<dbReference type="Proteomes" id="UP001178303">
    <property type="component" value="Chromosome"/>
</dbReference>
<protein>
    <submittedName>
        <fullName evidence="1">Uncharacterized protein</fullName>
    </submittedName>
</protein>
<reference evidence="1" key="1">
    <citation type="submission" date="2023-05" db="EMBL/GenBank/DDBJ databases">
        <title>Comparative genomics of Bacillaceae isolates and their secondary metabolite potential.</title>
        <authorList>
            <person name="Song L."/>
            <person name="Nielsen L.J."/>
            <person name="Mohite O."/>
            <person name="Xu X."/>
            <person name="Weber T."/>
            <person name="Kovacs A.T."/>
        </authorList>
    </citation>
    <scope>NUCLEOTIDE SEQUENCE</scope>
    <source>
        <strain evidence="1">LN15</strain>
    </source>
</reference>
<accession>A0AA95RZC5</accession>
<proteinExistence type="predicted"/>
<gene>
    <name evidence="1" type="ORF">QNH45_13120</name>
</gene>
<evidence type="ECO:0000313" key="1">
    <source>
        <dbReference type="EMBL" id="WHY31662.1"/>
    </source>
</evidence>
<sequence length="82" mass="9143">MAILFLGEPDANGIAVVNSIVHQSKYLDEETKAQGIEVSNVPSLIDPEGKLMVLNYNVTLNEFVVEYIDRPIEPEIINTEQN</sequence>